<reference evidence="2 3" key="1">
    <citation type="submission" date="2020-10" db="EMBL/GenBank/DDBJ databases">
        <title>Genome analysis of Massilia species.</title>
        <authorList>
            <person name="Jung D.-H."/>
        </authorList>
    </citation>
    <scope>NUCLEOTIDE SEQUENCE [LARGE SCALE GENOMIC DNA]</scope>
    <source>
        <strain evidence="3">sipir</strain>
    </source>
</reference>
<evidence type="ECO:0000313" key="2">
    <source>
        <dbReference type="EMBL" id="UOD27437.1"/>
    </source>
</evidence>
<dbReference type="RefSeq" id="WP_243488694.1">
    <property type="nucleotide sequence ID" value="NZ_CP063361.1"/>
</dbReference>
<keyword evidence="3" id="KW-1185">Reference proteome</keyword>
<feature type="domain" description="PD-(D/E)XK nuclease-like" evidence="1">
    <location>
        <begin position="17"/>
        <end position="295"/>
    </location>
</feature>
<sequence length="311" mass="35136">MQQLHTSLAEQIGNLPDESQRKRRIRFHQGWWRAFVLTETAGPHPLRPGDTVCSMLNNGESSEKNFFGPGTMDAVRETLVDRNKQAGGMIDERRLFNNMLSSQPLLFNFFGPLRKDLPLATRLVQALIPSIDEVTAIRFEYAPEQWIDNSAFDVKLEVTAQGQRGLIGLESKFTEPFSPTIYDTAQYEKIATRCGAFNVPYQAFMTPALNQLFRNQLIAEHEIEQKNVDFRMTGLFCEPGDASAIATGQAFGALLKDGATSFHIITFARFIEALQMLPLTWPQREWSMMLWARYCGQALSAGAYDTNRARA</sequence>
<gene>
    <name evidence="2" type="ORF">INH39_18065</name>
</gene>
<proteinExistence type="predicted"/>
<dbReference type="Proteomes" id="UP000831532">
    <property type="component" value="Chromosome"/>
</dbReference>
<accession>A0ABY3ZY88</accession>
<dbReference type="EMBL" id="CP063361">
    <property type="protein sequence ID" value="UOD27437.1"/>
    <property type="molecule type" value="Genomic_DNA"/>
</dbReference>
<protein>
    <recommendedName>
        <fullName evidence="1">PD-(D/E)XK nuclease-like domain-containing protein</fullName>
    </recommendedName>
</protein>
<dbReference type="InterPro" id="IPR048822">
    <property type="entry name" value="PDDEXK_13"/>
</dbReference>
<organism evidence="2 3">
    <name type="scientific">Massilia violaceinigra</name>
    <dbReference type="NCBI Taxonomy" id="2045208"/>
    <lineage>
        <taxon>Bacteria</taxon>
        <taxon>Pseudomonadati</taxon>
        <taxon>Pseudomonadota</taxon>
        <taxon>Betaproteobacteria</taxon>
        <taxon>Burkholderiales</taxon>
        <taxon>Oxalobacteraceae</taxon>
        <taxon>Telluria group</taxon>
        <taxon>Massilia</taxon>
    </lineage>
</organism>
<evidence type="ECO:0000259" key="1">
    <source>
        <dbReference type="Pfam" id="PF20796"/>
    </source>
</evidence>
<name>A0ABY3ZY88_9BURK</name>
<dbReference type="Pfam" id="PF20796">
    <property type="entry name" value="PDDEXK_13"/>
    <property type="match status" value="1"/>
</dbReference>
<evidence type="ECO:0000313" key="3">
    <source>
        <dbReference type="Proteomes" id="UP000831532"/>
    </source>
</evidence>